<dbReference type="PANTHER" id="PTHR30008:SF0">
    <property type="entry name" value="EXODEOXYRIBONUCLEASE 7 LARGE SUBUNIT"/>
    <property type="match status" value="1"/>
</dbReference>
<gene>
    <name evidence="5" type="primary">xseA</name>
    <name evidence="9" type="ORF">UX55_C0022G0004</name>
</gene>
<evidence type="ECO:0000256" key="6">
    <source>
        <dbReference type="RuleBase" id="RU004355"/>
    </source>
</evidence>
<dbReference type="InterPro" id="IPR020579">
    <property type="entry name" value="Exonuc_VII_lsu_C"/>
</dbReference>
<feature type="domain" description="OB-fold nucleic acid binding" evidence="8">
    <location>
        <begin position="5"/>
        <end position="93"/>
    </location>
</feature>
<evidence type="ECO:0000256" key="5">
    <source>
        <dbReference type="HAMAP-Rule" id="MF_00378"/>
    </source>
</evidence>
<dbReference type="GO" id="GO:0006308">
    <property type="term" value="P:DNA catabolic process"/>
    <property type="evidence" value="ECO:0007669"/>
    <property type="project" value="UniProtKB-UniRule"/>
</dbReference>
<dbReference type="CDD" id="cd04489">
    <property type="entry name" value="ExoVII_LU_OBF"/>
    <property type="match status" value="1"/>
</dbReference>
<evidence type="ECO:0000259" key="7">
    <source>
        <dbReference type="Pfam" id="PF02601"/>
    </source>
</evidence>
<evidence type="ECO:0000256" key="4">
    <source>
        <dbReference type="ARBA" id="ARBA00022839"/>
    </source>
</evidence>
<evidence type="ECO:0000256" key="3">
    <source>
        <dbReference type="ARBA" id="ARBA00022801"/>
    </source>
</evidence>
<keyword evidence="4 5" id="KW-0269">Exonuclease</keyword>
<organism evidence="9 10">
    <name type="scientific">Candidatus Azambacteria bacterium GW2011_GWE2_46_45</name>
    <dbReference type="NCBI Taxonomy" id="1618625"/>
    <lineage>
        <taxon>Bacteria</taxon>
        <taxon>Candidatus Azamiibacteriota</taxon>
    </lineage>
</organism>
<dbReference type="AlphaFoldDB" id="A0A0G1Q4Z0"/>
<dbReference type="Pfam" id="PF02601">
    <property type="entry name" value="Exonuc_VII_L"/>
    <property type="match status" value="1"/>
</dbReference>
<dbReference type="PATRIC" id="fig|1618625.3.peg.342"/>
<evidence type="ECO:0000256" key="2">
    <source>
        <dbReference type="ARBA" id="ARBA00022722"/>
    </source>
</evidence>
<dbReference type="Pfam" id="PF13742">
    <property type="entry name" value="tRNA_anti_2"/>
    <property type="match status" value="1"/>
</dbReference>
<keyword evidence="2 5" id="KW-0540">Nuclease</keyword>
<dbReference type="Proteomes" id="UP000034202">
    <property type="component" value="Unassembled WGS sequence"/>
</dbReference>
<dbReference type="PANTHER" id="PTHR30008">
    <property type="entry name" value="EXODEOXYRIBONUCLEASE 7 LARGE SUBUNIT"/>
    <property type="match status" value="1"/>
</dbReference>
<dbReference type="GO" id="GO:0005737">
    <property type="term" value="C:cytoplasm"/>
    <property type="evidence" value="ECO:0007669"/>
    <property type="project" value="UniProtKB-SubCell"/>
</dbReference>
<dbReference type="HAMAP" id="MF_00378">
    <property type="entry name" value="Exonuc_7_L"/>
    <property type="match status" value="1"/>
</dbReference>
<comment type="subunit">
    <text evidence="5">Heterooligomer composed of large and small subunits.</text>
</comment>
<dbReference type="InterPro" id="IPR025824">
    <property type="entry name" value="OB-fold_nuc-bd_dom"/>
</dbReference>
<proteinExistence type="inferred from homology"/>
<evidence type="ECO:0000313" key="9">
    <source>
        <dbReference type="EMBL" id="KKU39927.1"/>
    </source>
</evidence>
<comment type="function">
    <text evidence="5">Bidirectionally degrades single-stranded DNA into large acid-insoluble oligonucleotides, which are then degraded further into small acid-soluble oligonucleotides.</text>
</comment>
<comment type="subcellular location">
    <subcellularLocation>
        <location evidence="5 6">Cytoplasm</location>
    </subcellularLocation>
</comment>
<comment type="catalytic activity">
    <reaction evidence="5 6">
        <text>Exonucleolytic cleavage in either 5'- to 3'- or 3'- to 5'-direction to yield nucleoside 5'-phosphates.</text>
        <dbReference type="EC" id="3.1.11.6"/>
    </reaction>
</comment>
<keyword evidence="3 5" id="KW-0378">Hydrolase</keyword>
<evidence type="ECO:0000256" key="1">
    <source>
        <dbReference type="ARBA" id="ARBA00022490"/>
    </source>
</evidence>
<dbReference type="EMBL" id="LCMQ01000022">
    <property type="protein sequence ID" value="KKU39927.1"/>
    <property type="molecule type" value="Genomic_DNA"/>
</dbReference>
<dbReference type="EC" id="3.1.11.6" evidence="5"/>
<feature type="domain" description="Exonuclease VII large subunit C-terminal" evidence="7">
    <location>
        <begin position="117"/>
        <end position="403"/>
    </location>
</feature>
<dbReference type="GO" id="GO:0003676">
    <property type="term" value="F:nucleic acid binding"/>
    <property type="evidence" value="ECO:0007669"/>
    <property type="project" value="InterPro"/>
</dbReference>
<dbReference type="InterPro" id="IPR003753">
    <property type="entry name" value="Exonuc_VII_L"/>
</dbReference>
<accession>A0A0G1Q4Z0</accession>
<dbReference type="NCBIfam" id="TIGR00237">
    <property type="entry name" value="xseA"/>
    <property type="match status" value="1"/>
</dbReference>
<evidence type="ECO:0000259" key="8">
    <source>
        <dbReference type="Pfam" id="PF13742"/>
    </source>
</evidence>
<evidence type="ECO:0000313" key="10">
    <source>
        <dbReference type="Proteomes" id="UP000034202"/>
    </source>
</evidence>
<comment type="caution">
    <text evidence="9">The sequence shown here is derived from an EMBL/GenBank/DDBJ whole genome shotgun (WGS) entry which is preliminary data.</text>
</comment>
<reference evidence="9 10" key="1">
    <citation type="journal article" date="2015" name="Nature">
        <title>rRNA introns, odd ribosomes, and small enigmatic genomes across a large radiation of phyla.</title>
        <authorList>
            <person name="Brown C.T."/>
            <person name="Hug L.A."/>
            <person name="Thomas B.C."/>
            <person name="Sharon I."/>
            <person name="Castelle C.J."/>
            <person name="Singh A."/>
            <person name="Wilkins M.J."/>
            <person name="Williams K.H."/>
            <person name="Banfield J.F."/>
        </authorList>
    </citation>
    <scope>NUCLEOTIDE SEQUENCE [LARGE SCALE GENOMIC DNA]</scope>
</reference>
<comment type="similarity">
    <text evidence="5 6">Belongs to the XseA family.</text>
</comment>
<protein>
    <recommendedName>
        <fullName evidence="5">Exodeoxyribonuclease 7 large subunit</fullName>
        <ecNumber evidence="5">3.1.11.6</ecNumber>
    </recommendedName>
    <alternativeName>
        <fullName evidence="5">Exodeoxyribonuclease VII large subunit</fullName>
        <shortName evidence="5">Exonuclease VII large subunit</shortName>
    </alternativeName>
</protein>
<name>A0A0G1Q4Z0_9BACT</name>
<sequence>MTKIYTVSEFNSALNEMFEEMRVAVEGEVSEFKVSQNKWLFFNLKDEEGILRCFATVFQIKNPILEDGLKVRVYGYPKIHSKSGNFSFTVLKVEPVGEGALKRAYEILKNRLETEGLFAPERKRALPRFPQTIGLIASKDSAAYSDFIKILKARWGGLKIHLINVAVQGQEAVPQIVGAFQCLNESNLEFDLVALIRGGGSLEDLRAFNSEEVVRAIFGSCFPVVVGVGHERDDTLADFAADLRASTPSNAAELIVPDKEEVRREFETAKRGFIAAQRFWFEEKAEAIEDSVDRLKSIIGKKAADFSASLANFFHQAEIWRKDLVQKKIAAANCIFRMELNFKKHVQEIKNRLNLSEKIILALNPESLLARGYAVVFKDGKAVRSANELDIDDNVRIKLFKGGFWSKVLKKE</sequence>
<dbReference type="GO" id="GO:0009318">
    <property type="term" value="C:exodeoxyribonuclease VII complex"/>
    <property type="evidence" value="ECO:0007669"/>
    <property type="project" value="UniProtKB-UniRule"/>
</dbReference>
<dbReference type="GO" id="GO:0008855">
    <property type="term" value="F:exodeoxyribonuclease VII activity"/>
    <property type="evidence" value="ECO:0007669"/>
    <property type="project" value="UniProtKB-UniRule"/>
</dbReference>
<keyword evidence="1 5" id="KW-0963">Cytoplasm</keyword>